<name>A0AAV4WQJ2_CAEEX</name>
<gene>
    <name evidence="2" type="ORF">CEXT_676141</name>
</gene>
<proteinExistence type="predicted"/>
<accession>A0AAV4WQJ2</accession>
<dbReference type="AlphaFoldDB" id="A0AAV4WQJ2"/>
<evidence type="ECO:0000313" key="2">
    <source>
        <dbReference type="EMBL" id="GIY84563.1"/>
    </source>
</evidence>
<keyword evidence="3" id="KW-1185">Reference proteome</keyword>
<dbReference type="EMBL" id="BPLR01016531">
    <property type="protein sequence ID" value="GIY84563.1"/>
    <property type="molecule type" value="Genomic_DNA"/>
</dbReference>
<protein>
    <submittedName>
        <fullName evidence="2">Uncharacterized protein</fullName>
    </submittedName>
</protein>
<comment type="caution">
    <text evidence="2">The sequence shown here is derived from an EMBL/GenBank/DDBJ whole genome shotgun (WGS) entry which is preliminary data.</text>
</comment>
<evidence type="ECO:0000256" key="1">
    <source>
        <dbReference type="SAM" id="MobiDB-lite"/>
    </source>
</evidence>
<organism evidence="2 3">
    <name type="scientific">Caerostris extrusa</name>
    <name type="common">Bark spider</name>
    <name type="synonym">Caerostris bankana</name>
    <dbReference type="NCBI Taxonomy" id="172846"/>
    <lineage>
        <taxon>Eukaryota</taxon>
        <taxon>Metazoa</taxon>
        <taxon>Ecdysozoa</taxon>
        <taxon>Arthropoda</taxon>
        <taxon>Chelicerata</taxon>
        <taxon>Arachnida</taxon>
        <taxon>Araneae</taxon>
        <taxon>Araneomorphae</taxon>
        <taxon>Entelegynae</taxon>
        <taxon>Araneoidea</taxon>
        <taxon>Araneidae</taxon>
        <taxon>Caerostris</taxon>
    </lineage>
</organism>
<feature type="compositionally biased region" description="Basic and acidic residues" evidence="1">
    <location>
        <begin position="13"/>
        <end position="24"/>
    </location>
</feature>
<dbReference type="Proteomes" id="UP001054945">
    <property type="component" value="Unassembled WGS sequence"/>
</dbReference>
<feature type="region of interest" description="Disordered" evidence="1">
    <location>
        <begin position="1"/>
        <end position="24"/>
    </location>
</feature>
<reference evidence="2 3" key="1">
    <citation type="submission" date="2021-06" db="EMBL/GenBank/DDBJ databases">
        <title>Caerostris extrusa draft genome.</title>
        <authorList>
            <person name="Kono N."/>
            <person name="Arakawa K."/>
        </authorList>
    </citation>
    <scope>NUCLEOTIDE SEQUENCE [LARGE SCALE GENOMIC DNA]</scope>
</reference>
<sequence length="84" mass="9831">MTPGFRSIKRRKEGGVGEEMGKWNRKTELPPKRERLVVSHLMLLCLRFLFPLNRLFGGRERVVARFALSSAFPRWEIDTAILFL</sequence>
<evidence type="ECO:0000313" key="3">
    <source>
        <dbReference type="Proteomes" id="UP001054945"/>
    </source>
</evidence>